<gene>
    <name evidence="14" type="ORF">N0F65_006791</name>
</gene>
<evidence type="ECO:0000256" key="5">
    <source>
        <dbReference type="ARBA" id="ARBA00010007"/>
    </source>
</evidence>
<dbReference type="InterPro" id="IPR040079">
    <property type="entry name" value="Glutathione_S-Trfase"/>
</dbReference>
<dbReference type="GO" id="GO:0006559">
    <property type="term" value="P:L-phenylalanine catabolic process"/>
    <property type="evidence" value="ECO:0007669"/>
    <property type="project" value="UniProtKB-KW"/>
</dbReference>
<comment type="catalytic activity">
    <reaction evidence="11">
        <text>RX + glutathione = an S-substituted glutathione + a halide anion + H(+)</text>
        <dbReference type="Rhea" id="RHEA:16437"/>
        <dbReference type="ChEBI" id="CHEBI:15378"/>
        <dbReference type="ChEBI" id="CHEBI:16042"/>
        <dbReference type="ChEBI" id="CHEBI:17792"/>
        <dbReference type="ChEBI" id="CHEBI:57925"/>
        <dbReference type="ChEBI" id="CHEBI:90779"/>
        <dbReference type="EC" id="2.5.1.18"/>
    </reaction>
</comment>
<dbReference type="EMBL" id="DAKRPA010000017">
    <property type="protein sequence ID" value="DBA03612.1"/>
    <property type="molecule type" value="Genomic_DNA"/>
</dbReference>
<evidence type="ECO:0000256" key="6">
    <source>
        <dbReference type="ARBA" id="ARBA00022490"/>
    </source>
</evidence>
<comment type="catalytic activity">
    <reaction evidence="1">
        <text>4-maleylacetoacetate = 4-fumarylacetoacetate</text>
        <dbReference type="Rhea" id="RHEA:14817"/>
        <dbReference type="ChEBI" id="CHEBI:17105"/>
        <dbReference type="ChEBI" id="CHEBI:18034"/>
        <dbReference type="EC" id="5.2.1.2"/>
    </reaction>
</comment>
<evidence type="ECO:0008006" key="16">
    <source>
        <dbReference type="Google" id="ProtNLM"/>
    </source>
</evidence>
<dbReference type="InterPro" id="IPR034330">
    <property type="entry name" value="GST_Zeta_C"/>
</dbReference>
<dbReference type="GO" id="GO:0005737">
    <property type="term" value="C:cytoplasm"/>
    <property type="evidence" value="ECO:0007669"/>
    <property type="project" value="UniProtKB-SubCell"/>
</dbReference>
<dbReference type="GO" id="GO:0016034">
    <property type="term" value="F:maleylacetoacetate isomerase activity"/>
    <property type="evidence" value="ECO:0007669"/>
    <property type="project" value="UniProtKB-EC"/>
</dbReference>
<dbReference type="SUPFAM" id="SSF47616">
    <property type="entry name" value="GST C-terminal domain-like"/>
    <property type="match status" value="3"/>
</dbReference>
<evidence type="ECO:0000256" key="8">
    <source>
        <dbReference type="ARBA" id="ARBA00022878"/>
    </source>
</evidence>
<keyword evidence="15" id="KW-1185">Reference proteome</keyword>
<dbReference type="PROSITE" id="PS50405">
    <property type="entry name" value="GST_CTER"/>
    <property type="match status" value="3"/>
</dbReference>
<feature type="domain" description="GST C-terminal" evidence="13">
    <location>
        <begin position="349"/>
        <end position="480"/>
    </location>
</feature>
<dbReference type="FunFam" id="1.20.1050.10:FF:000010">
    <property type="entry name" value="Maleylacetoacetate isomerase isoform 1"/>
    <property type="match status" value="2"/>
</dbReference>
<dbReference type="InterPro" id="IPR034333">
    <property type="entry name" value="GST_Zeta_N"/>
</dbReference>
<dbReference type="InterPro" id="IPR036282">
    <property type="entry name" value="Glutathione-S-Trfase_C_sf"/>
</dbReference>
<comment type="cofactor">
    <cofactor evidence="2">
        <name>glutathione</name>
        <dbReference type="ChEBI" id="CHEBI:57925"/>
    </cofactor>
</comment>
<dbReference type="InterPro" id="IPR005955">
    <property type="entry name" value="GST_Zeta"/>
</dbReference>
<dbReference type="GO" id="GO:0004364">
    <property type="term" value="F:glutathione transferase activity"/>
    <property type="evidence" value="ECO:0007669"/>
    <property type="project" value="UniProtKB-EC"/>
</dbReference>
<dbReference type="SFLD" id="SFLDG00358">
    <property type="entry name" value="Main_(cytGST)"/>
    <property type="match status" value="3"/>
</dbReference>
<dbReference type="PROSITE" id="PS51354">
    <property type="entry name" value="GLUTAREDOXIN_2"/>
    <property type="match status" value="1"/>
</dbReference>
<evidence type="ECO:0000256" key="4">
    <source>
        <dbReference type="ARBA" id="ARBA00004671"/>
    </source>
</evidence>
<feature type="domain" description="GST N-terminal" evidence="12">
    <location>
        <begin position="261"/>
        <end position="344"/>
    </location>
</feature>
<dbReference type="InterPro" id="IPR004045">
    <property type="entry name" value="Glutathione_S-Trfase_N"/>
</dbReference>
<evidence type="ECO:0000256" key="2">
    <source>
        <dbReference type="ARBA" id="ARBA00001955"/>
    </source>
</evidence>
<keyword evidence="9" id="KW-0585">Phenylalanine catabolism</keyword>
<dbReference type="Pfam" id="PF00043">
    <property type="entry name" value="GST_C"/>
    <property type="match status" value="1"/>
</dbReference>
<evidence type="ECO:0000256" key="1">
    <source>
        <dbReference type="ARBA" id="ARBA00001622"/>
    </source>
</evidence>
<keyword evidence="8" id="KW-0828">Tyrosine catabolism</keyword>
<dbReference type="Gene3D" id="3.40.30.10">
    <property type="entry name" value="Glutaredoxin"/>
    <property type="match status" value="3"/>
</dbReference>
<feature type="domain" description="GST N-terminal" evidence="12">
    <location>
        <begin position="16"/>
        <end position="99"/>
    </location>
</feature>
<reference evidence="14" key="1">
    <citation type="submission" date="2022-11" db="EMBL/GenBank/DDBJ databases">
        <authorList>
            <person name="Morgan W.R."/>
            <person name="Tartar A."/>
        </authorList>
    </citation>
    <scope>NUCLEOTIDE SEQUENCE</scope>
    <source>
        <strain evidence="14">ARSEF 373</strain>
    </source>
</reference>
<evidence type="ECO:0000259" key="13">
    <source>
        <dbReference type="PROSITE" id="PS50405"/>
    </source>
</evidence>
<dbReference type="PROSITE" id="PS50404">
    <property type="entry name" value="GST_NTER"/>
    <property type="match status" value="3"/>
</dbReference>
<dbReference type="NCBIfam" id="TIGR01262">
    <property type="entry name" value="maiA"/>
    <property type="match status" value="2"/>
</dbReference>
<feature type="domain" description="GST C-terminal" evidence="13">
    <location>
        <begin position="104"/>
        <end position="232"/>
    </location>
</feature>
<dbReference type="AlphaFoldDB" id="A0AAV2ZE90"/>
<comment type="similarity">
    <text evidence="5">Belongs to the GST superfamily. Zeta family.</text>
</comment>
<dbReference type="InterPro" id="IPR010987">
    <property type="entry name" value="Glutathione-S-Trfase_C-like"/>
</dbReference>
<organism evidence="14 15">
    <name type="scientific">Lagenidium giganteum</name>
    <dbReference type="NCBI Taxonomy" id="4803"/>
    <lineage>
        <taxon>Eukaryota</taxon>
        <taxon>Sar</taxon>
        <taxon>Stramenopiles</taxon>
        <taxon>Oomycota</taxon>
        <taxon>Peronosporomycetes</taxon>
        <taxon>Pythiales</taxon>
        <taxon>Pythiaceae</taxon>
    </lineage>
</organism>
<dbReference type="Gene3D" id="1.20.1050.10">
    <property type="match status" value="3"/>
</dbReference>
<sequence>MVALAIATSKEDIIMSAVELYGYWRSSCSYRVRIALETKGIKYEYKAVSLLKDGGEQKKPEFAKLNPNQRVPTLVIDGHVLNQSTAIIEYLEESRPEKPLLPKDPYQRALVRNIVGIIACDTQPIQNLGVLERISQDLPDNAKGPAKLAWGKDWIERGFTALEAELAKCAGKYCVGDAITMADAFLQPQVYNANRFKVDLSKFPHINRISETLNLLSSLRIHQTSRMPIHPLNATTRFHQGSWQASRCSITQVAIANGDVGNEGIMSAAKFGCSHRVRIALASKGIEYEYNVVSLLKDGGQQKRPEFAKLNPNKRVPTLAIDGHVLNQSTAIIEYLEETRPEKPLLPKDPYQRALVRNIVGIIGCDTQPLQNLGVLERISRDLPNDAKGHAKMAWAKEWIERGFTAVETELAKCAGKYCVGDAITMADVFLQPQVYNAHRFKVDLSKFPHIELCHWLEEPAPPSPSSPPLSSMDRIELCGFWRSSCTYRVRIALAHKRIAYEYKSARDLSDEEFARQNPNERVPTLIIDGHVLHQSGAIIEYLEETRPERPLLPDDPYQRAQVRNIVGIVGCDTQPLQNLGLLRQVSESSNVSMSDVGTRGLSCVCGVAVQLFLHLPEAEREAAQMAQGKKWIERSFHALEQELAKCAGTYSVGDSLTMADTFLQPQLYNACRFFLVDLAPFPHLARVAQTLAADPAVVAADPSALPDAQAL</sequence>
<evidence type="ECO:0000256" key="7">
    <source>
        <dbReference type="ARBA" id="ARBA00022679"/>
    </source>
</evidence>
<evidence type="ECO:0000256" key="11">
    <source>
        <dbReference type="ARBA" id="ARBA00047960"/>
    </source>
</evidence>
<dbReference type="CDD" id="cd03191">
    <property type="entry name" value="GST_C_Zeta"/>
    <property type="match status" value="2"/>
</dbReference>
<keyword evidence="6" id="KW-0963">Cytoplasm</keyword>
<feature type="domain" description="GST C-terminal" evidence="13">
    <location>
        <begin position="556"/>
        <end position="711"/>
    </location>
</feature>
<dbReference type="SFLD" id="SFLDS00019">
    <property type="entry name" value="Glutathione_Transferase_(cytos"/>
    <property type="match status" value="3"/>
</dbReference>
<dbReference type="InterPro" id="IPR036249">
    <property type="entry name" value="Thioredoxin-like_sf"/>
</dbReference>
<dbReference type="GO" id="GO:0006572">
    <property type="term" value="P:L-tyrosine catabolic process"/>
    <property type="evidence" value="ECO:0007669"/>
    <property type="project" value="UniProtKB-KW"/>
</dbReference>
<evidence type="ECO:0000313" key="15">
    <source>
        <dbReference type="Proteomes" id="UP001146120"/>
    </source>
</evidence>
<evidence type="ECO:0000256" key="10">
    <source>
        <dbReference type="ARBA" id="ARBA00023235"/>
    </source>
</evidence>
<comment type="caution">
    <text evidence="14">The sequence shown here is derived from an EMBL/GenBank/DDBJ whole genome shotgun (WGS) entry which is preliminary data.</text>
</comment>
<reference evidence="14" key="2">
    <citation type="journal article" date="2023" name="Microbiol Resour">
        <title>Decontamination and Annotation of the Draft Genome Sequence of the Oomycete Lagenidium giganteum ARSEF 373.</title>
        <authorList>
            <person name="Morgan W.R."/>
            <person name="Tartar A."/>
        </authorList>
    </citation>
    <scope>NUCLEOTIDE SEQUENCE</scope>
    <source>
        <strain evidence="14">ARSEF 373</strain>
    </source>
</reference>
<evidence type="ECO:0000259" key="12">
    <source>
        <dbReference type="PROSITE" id="PS50404"/>
    </source>
</evidence>
<comment type="pathway">
    <text evidence="4">Amino-acid degradation; L-phenylalanine degradation; acetoacetate and fumarate from L-phenylalanine: step 5/6.</text>
</comment>
<dbReference type="Pfam" id="PF02798">
    <property type="entry name" value="GST_N"/>
    <property type="match status" value="1"/>
</dbReference>
<dbReference type="Proteomes" id="UP001146120">
    <property type="component" value="Unassembled WGS sequence"/>
</dbReference>
<dbReference type="PANTHER" id="PTHR42673:SF4">
    <property type="entry name" value="MALEYLACETOACETATE ISOMERASE"/>
    <property type="match status" value="1"/>
</dbReference>
<accession>A0AAV2ZE90</accession>
<feature type="domain" description="GST N-terminal" evidence="12">
    <location>
        <begin position="474"/>
        <end position="551"/>
    </location>
</feature>
<dbReference type="InterPro" id="IPR004046">
    <property type="entry name" value="GST_C"/>
</dbReference>
<dbReference type="Pfam" id="PF13417">
    <property type="entry name" value="GST_N_3"/>
    <property type="match status" value="1"/>
</dbReference>
<protein>
    <recommendedName>
        <fullName evidence="16">Maleylacetoacetate isomerase</fullName>
    </recommendedName>
</protein>
<dbReference type="FunFam" id="3.40.30.10:FF:000041">
    <property type="entry name" value="Maleylacetoacetate isomerase isoform 1"/>
    <property type="match status" value="1"/>
</dbReference>
<dbReference type="Pfam" id="PF13409">
    <property type="entry name" value="GST_N_2"/>
    <property type="match status" value="1"/>
</dbReference>
<dbReference type="PANTHER" id="PTHR42673">
    <property type="entry name" value="MALEYLACETOACETATE ISOMERASE"/>
    <property type="match status" value="1"/>
</dbReference>
<proteinExistence type="inferred from homology"/>
<evidence type="ECO:0000256" key="9">
    <source>
        <dbReference type="ARBA" id="ARBA00023232"/>
    </source>
</evidence>
<name>A0AAV2ZE90_9STRA</name>
<keyword evidence="10" id="KW-0413">Isomerase</keyword>
<evidence type="ECO:0000313" key="14">
    <source>
        <dbReference type="EMBL" id="DBA03612.1"/>
    </source>
</evidence>
<dbReference type="CDD" id="cd03042">
    <property type="entry name" value="GST_N_Zeta"/>
    <property type="match status" value="1"/>
</dbReference>
<dbReference type="SUPFAM" id="SSF52833">
    <property type="entry name" value="Thioredoxin-like"/>
    <property type="match status" value="3"/>
</dbReference>
<keyword evidence="7" id="KW-0808">Transferase</keyword>
<dbReference type="GO" id="GO:0006749">
    <property type="term" value="P:glutathione metabolic process"/>
    <property type="evidence" value="ECO:0007669"/>
    <property type="project" value="TreeGrafter"/>
</dbReference>
<comment type="subcellular location">
    <subcellularLocation>
        <location evidence="3">Cytoplasm</location>
    </subcellularLocation>
</comment>
<evidence type="ECO:0000256" key="3">
    <source>
        <dbReference type="ARBA" id="ARBA00004496"/>
    </source>
</evidence>